<gene>
    <name evidence="2" type="ORF">ABSL23_00355</name>
</gene>
<protein>
    <recommendedName>
        <fullName evidence="3">SAM-dependent methyltransferase</fullName>
    </recommendedName>
</protein>
<feature type="compositionally biased region" description="Basic and acidic residues" evidence="1">
    <location>
        <begin position="297"/>
        <end position="307"/>
    </location>
</feature>
<name>A0AAU8C908_9EURY</name>
<evidence type="ECO:0000313" key="2">
    <source>
        <dbReference type="EMBL" id="XCF15097.1"/>
    </source>
</evidence>
<feature type="region of interest" description="Disordered" evidence="1">
    <location>
        <begin position="278"/>
        <end position="323"/>
    </location>
</feature>
<sequence>MNTTVDDLRDAADRLRAALDAYEQFVDGWPYERGPLPDEVDSYHSARDATHTQPPADVGAALVADIEERYYRARELESEYVQRARASGRTDWARIVAETEPVWRAAQRVHAAGYGIDPGTGEPGYLLPPALCPARRVSMNAGSSPVVYDDRVAQYGAVAERFGISPDVVYHPGSGHDVSTSEAFPDSRVVYSDVDAASMADLRRTGYEAHGADAVGYKVDDGADMLVFRNAGLFEEAVVAANLRSGGWVLANDHLESARHVSRLPTLELVAVVPAEWPGDEPPVDTVEAGDCTPRPRTLDHSERADNGRSAASSDTADRVPAAIEGGAPLDLYVFRRDE</sequence>
<accession>A0AAU8C908</accession>
<keyword evidence="2" id="KW-0614">Plasmid</keyword>
<proteinExistence type="predicted"/>
<evidence type="ECO:0000256" key="1">
    <source>
        <dbReference type="SAM" id="MobiDB-lite"/>
    </source>
</evidence>
<dbReference type="AlphaFoldDB" id="A0AAU8C908"/>
<organism evidence="2">
    <name type="scientific">Halobacterium sp. NMX12-1</name>
    <dbReference type="NCBI Taxonomy" id="3166650"/>
    <lineage>
        <taxon>Archaea</taxon>
        <taxon>Methanobacteriati</taxon>
        <taxon>Methanobacteriota</taxon>
        <taxon>Stenosarchaea group</taxon>
        <taxon>Halobacteria</taxon>
        <taxon>Halobacteriales</taxon>
        <taxon>Halobacteriaceae</taxon>
        <taxon>Halobacterium</taxon>
    </lineage>
</organism>
<dbReference type="KEGG" id="hanx:ABSL23_00355"/>
<reference evidence="2" key="1">
    <citation type="submission" date="2024-06" db="EMBL/GenBank/DDBJ databases">
        <title>Genome Sequence of an extremely halophilic archaeon isolated from Permian era halite, Salado Formation, Carlsbad, New Mexico: Halobacterium sp. strain NMX12-1.</title>
        <authorList>
            <person name="Sotoa L."/>
            <person name="DasSarma P."/>
            <person name="Anton B.P."/>
            <person name="Vincze T."/>
            <person name="Verma I."/>
            <person name="Eralp B."/>
            <person name="Powers D.W."/>
            <person name="Dozier B.L."/>
            <person name="Roberts R.J."/>
            <person name="DasSarma S."/>
        </authorList>
    </citation>
    <scope>NUCLEOTIDE SEQUENCE</scope>
    <source>
        <strain evidence="2">NMX12-1</strain>
        <plasmid evidence="2">pNMX12-1_234</plasmid>
    </source>
</reference>
<geneLocation type="plasmid" evidence="2">
    <name>pNMX12-1_234</name>
</geneLocation>
<evidence type="ECO:0008006" key="3">
    <source>
        <dbReference type="Google" id="ProtNLM"/>
    </source>
</evidence>
<dbReference type="RefSeq" id="WP_353633212.1">
    <property type="nucleotide sequence ID" value="NZ_CP159203.1"/>
</dbReference>
<dbReference type="EMBL" id="CP159203">
    <property type="protein sequence ID" value="XCF15097.1"/>
    <property type="molecule type" value="Genomic_DNA"/>
</dbReference>
<dbReference type="GeneID" id="91107555"/>